<feature type="transmembrane region" description="Helical" evidence="12">
    <location>
        <begin position="93"/>
        <end position="114"/>
    </location>
</feature>
<evidence type="ECO:0000256" key="8">
    <source>
        <dbReference type="ARBA" id="ARBA00022989"/>
    </source>
</evidence>
<keyword evidence="7" id="KW-0067">ATP-binding</keyword>
<protein>
    <submittedName>
        <fullName evidence="15">TSA: Wollemia nobilis Ref_Wollemi_Transcript_12661_4895 transcribed RNA sequence</fullName>
    </submittedName>
</protein>
<dbReference type="Pfam" id="PF00005">
    <property type="entry name" value="ABC_tran"/>
    <property type="match status" value="2"/>
</dbReference>
<feature type="transmembrane region" description="Helical" evidence="12">
    <location>
        <begin position="923"/>
        <end position="947"/>
    </location>
</feature>
<sequence length="1278" mass="138338">MGEEHKDPGGEKGNPELEAKENSEQGVPFLKLFRFADVYDYVLIIIGVVAAAAHGLMWPAFFLVLGSIVNAFGTNQNNPKDMASKVEQLSLDLVYVAIVSFVTSWGEVACWMHTGERQAAKMRYKYLEAVLRRDVAFYDMDARTGKIVESISSDTLLFQDAISEKIGVFIQSLATFVGGFVLGFYSVWRVAAVTLAMLPLMVVAGGTYAYALTGLSSKSQTAYEDAGVIAEEVVGQVRTVYSFVGESKAVNSYSKALDKGLKLGYKSGLAKGAGMGVTYLVMFCAWSLVLWYGGVLVRNGKAQGGKAVTAMFSVMMGGISLGGCISYVGTFSKGKVAAYKIIDMIDLSKTSKDSINGSTNGSKPVDVQGEIQIQNVDFSYPTRPSVMILKNFSLRIPVGETVAVVGSSGSGKSTIVSLIERFYDPIAGQVLLDGNDLKTLNIKWLRDQIGLVNQEPVLFATSIQDNIMYGNNSATPSQVIEAATAANAHGFISQLPDGYDTQTGERGVQLSGGQKQRVAIARAMLKNPKILLLDEATSALDSTSERLVQEALDLLMVGRTTIVIAHRLSTIRNVNTIAVVQKGSIVEMGSHEELIAKGETGAYASLVRLQEMAMVEDGVVTNSNEDQSRISVSNSIRSSGTMSISGPRISSGRLSGRLSGAASEVEVAKGFAQEDEMEPISEGSNFYRLWEMSLSERKYALPGYLGSILAGFLLPIFSLMISQILTCYYYTDYPLMERRITMYALIFAGVGFASLGIHILQHYFLGVMGENLTKRVRVQMFQAILRNEIGWFDREENNSSQVVSRLASDSTTVRSAIVERVSILIQNSSTLFTVFTLAFVIQWKIAFVVLATFPLLIIAAFIENVALKGFAGDIAKAHSQATQVAGEAVSNIRTVMAFNAERKVLASFQSHLKRVESRTLVRAQVAGVVFGLSQFCMYASYALALWYGSRLVRRQEAAFSDIIRIFIVVIFSAVAVAETLTLAPDIIKGGRALKSVFATLDRRSRIDPDFPAAGAAGAADAVKGDIELRRVEFRYPTRPEAVVFKGLNLAIPAGRSLALVGRSGTGKSSVIGLIMRFYDPVAGKVTIDGKDIRDFNLRYLRRHIGLVQQEPALFATTIRDNILYGGEGASQEEIVGAAEAANAHDFISALPNGYDTVVGERGAQLSGGQKQRVAIARAVLKNPRILLLDEATSALDSESEKIVQEALDRLMVGRSTVIVAHRLSTIRNASTIALLEEGKIVEQGSHSQLLANPGGAYSRFLSAHKLSSSSQTEISTRP</sequence>
<dbReference type="InterPro" id="IPR036640">
    <property type="entry name" value="ABC1_TM_sf"/>
</dbReference>
<dbReference type="FunFam" id="1.20.1560.10:FF:000009">
    <property type="entry name" value="ABC transporter B family member 1"/>
    <property type="match status" value="1"/>
</dbReference>
<keyword evidence="3" id="KW-0813">Transport</keyword>
<dbReference type="PROSITE" id="PS50893">
    <property type="entry name" value="ABC_TRANSPORTER_2"/>
    <property type="match status" value="2"/>
</dbReference>
<dbReference type="SMART" id="SM00382">
    <property type="entry name" value="AAA"/>
    <property type="match status" value="2"/>
</dbReference>
<dbReference type="GO" id="GO:0010329">
    <property type="term" value="F:auxin efflux transmembrane transporter activity"/>
    <property type="evidence" value="ECO:0007669"/>
    <property type="project" value="UniProtKB-ARBA"/>
</dbReference>
<dbReference type="GO" id="GO:0090374">
    <property type="term" value="P:oligopeptide export from mitochondrion"/>
    <property type="evidence" value="ECO:0007669"/>
    <property type="project" value="TreeGrafter"/>
</dbReference>
<feature type="transmembrane region" description="Helical" evidence="12">
    <location>
        <begin position="847"/>
        <end position="867"/>
    </location>
</feature>
<evidence type="ECO:0000256" key="3">
    <source>
        <dbReference type="ARBA" id="ARBA00022448"/>
    </source>
</evidence>
<evidence type="ECO:0000256" key="6">
    <source>
        <dbReference type="ARBA" id="ARBA00022741"/>
    </source>
</evidence>
<dbReference type="SUPFAM" id="SSF90123">
    <property type="entry name" value="ABC transporter transmembrane region"/>
    <property type="match status" value="2"/>
</dbReference>
<keyword evidence="5" id="KW-0677">Repeat</keyword>
<feature type="domain" description="ABC transporter" evidence="13">
    <location>
        <begin position="371"/>
        <end position="607"/>
    </location>
</feature>
<evidence type="ECO:0000256" key="7">
    <source>
        <dbReference type="ARBA" id="ARBA00022840"/>
    </source>
</evidence>
<keyword evidence="8 12" id="KW-1133">Transmembrane helix</keyword>
<feature type="domain" description="ABC transporter" evidence="13">
    <location>
        <begin position="1026"/>
        <end position="1262"/>
    </location>
</feature>
<dbReference type="GO" id="GO:0015421">
    <property type="term" value="F:ABC-type oligopeptide transporter activity"/>
    <property type="evidence" value="ECO:0007669"/>
    <property type="project" value="TreeGrafter"/>
</dbReference>
<dbReference type="GO" id="GO:0009926">
    <property type="term" value="P:auxin polar transport"/>
    <property type="evidence" value="ECO:0007669"/>
    <property type="project" value="UniProtKB-ARBA"/>
</dbReference>
<dbReference type="PROSITE" id="PS00211">
    <property type="entry name" value="ABC_TRANSPORTER_1"/>
    <property type="match status" value="2"/>
</dbReference>
<comment type="subcellular location">
    <subcellularLocation>
        <location evidence="1">Cell membrane</location>
        <topology evidence="1">Multi-pass membrane protein</topology>
    </subcellularLocation>
</comment>
<dbReference type="GO" id="GO:0009733">
    <property type="term" value="P:response to auxin"/>
    <property type="evidence" value="ECO:0007669"/>
    <property type="project" value="UniProtKB-ARBA"/>
</dbReference>
<evidence type="ECO:0000313" key="15">
    <source>
        <dbReference type="EMBL" id="JAG87395.1"/>
    </source>
</evidence>
<dbReference type="GO" id="GO:0016887">
    <property type="term" value="F:ATP hydrolysis activity"/>
    <property type="evidence" value="ECO:0007669"/>
    <property type="project" value="InterPro"/>
</dbReference>
<feature type="transmembrane region" description="Helical" evidence="12">
    <location>
        <begin position="41"/>
        <end position="73"/>
    </location>
</feature>
<dbReference type="GO" id="GO:0043481">
    <property type="term" value="P:anthocyanin accumulation in tissues in response to UV light"/>
    <property type="evidence" value="ECO:0007669"/>
    <property type="project" value="UniProtKB-ARBA"/>
</dbReference>
<feature type="domain" description="ABC transmembrane type-1" evidence="14">
    <location>
        <begin position="45"/>
        <end position="333"/>
    </location>
</feature>
<dbReference type="FunFam" id="3.40.50.300:FF:000066">
    <property type="entry name" value="ABC transporter B family member 1"/>
    <property type="match status" value="1"/>
</dbReference>
<dbReference type="CDD" id="cd18577">
    <property type="entry name" value="ABC_6TM_Pgp_ABCB1_D1_like"/>
    <property type="match status" value="1"/>
</dbReference>
<dbReference type="PANTHER" id="PTHR43394">
    <property type="entry name" value="ATP-DEPENDENT PERMEASE MDL1, MITOCHONDRIAL"/>
    <property type="match status" value="1"/>
</dbReference>
<dbReference type="InterPro" id="IPR003439">
    <property type="entry name" value="ABC_transporter-like_ATP-bd"/>
</dbReference>
<dbReference type="GO" id="GO:1900459">
    <property type="term" value="P:positive regulation of brassinosteroid mediated signaling pathway"/>
    <property type="evidence" value="ECO:0007669"/>
    <property type="project" value="UniProtKB-ARBA"/>
</dbReference>
<dbReference type="InterPro" id="IPR017871">
    <property type="entry name" value="ABC_transporter-like_CS"/>
</dbReference>
<evidence type="ECO:0000256" key="4">
    <source>
        <dbReference type="ARBA" id="ARBA00022692"/>
    </source>
</evidence>
<dbReference type="CDD" id="cd18578">
    <property type="entry name" value="ABC_6TM_Pgp_ABCB1_D2_like"/>
    <property type="match status" value="1"/>
</dbReference>
<dbReference type="Gene3D" id="3.40.50.300">
    <property type="entry name" value="P-loop containing nucleotide triphosphate hydrolases"/>
    <property type="match status" value="2"/>
</dbReference>
<evidence type="ECO:0000256" key="2">
    <source>
        <dbReference type="ARBA" id="ARBA00007577"/>
    </source>
</evidence>
<feature type="domain" description="ABC transmembrane type-1" evidence="14">
    <location>
        <begin position="705"/>
        <end position="988"/>
    </location>
</feature>
<dbReference type="InterPro" id="IPR003593">
    <property type="entry name" value="AAA+_ATPase"/>
</dbReference>
<name>A0A0C9QRK5_9CONI</name>
<dbReference type="CDD" id="cd03249">
    <property type="entry name" value="ABC_MTABC3_MDL1_MDL2"/>
    <property type="match status" value="2"/>
</dbReference>
<dbReference type="PANTHER" id="PTHR43394:SF11">
    <property type="entry name" value="ATP-BINDING CASSETTE TRANSPORTER"/>
    <property type="match status" value="1"/>
</dbReference>
<feature type="transmembrane region" description="Helical" evidence="12">
    <location>
        <begin position="191"/>
        <end position="211"/>
    </location>
</feature>
<keyword evidence="4 12" id="KW-0812">Transmembrane</keyword>
<feature type="transmembrane region" description="Helical" evidence="12">
    <location>
        <begin position="704"/>
        <end position="731"/>
    </location>
</feature>
<dbReference type="InterPro" id="IPR011527">
    <property type="entry name" value="ABC1_TM_dom"/>
</dbReference>
<feature type="transmembrane region" description="Helical" evidence="12">
    <location>
        <begin position="166"/>
        <end position="185"/>
    </location>
</feature>
<organism evidence="15">
    <name type="scientific">Wollemia nobilis</name>
    <dbReference type="NCBI Taxonomy" id="56998"/>
    <lineage>
        <taxon>Eukaryota</taxon>
        <taxon>Viridiplantae</taxon>
        <taxon>Streptophyta</taxon>
        <taxon>Embryophyta</taxon>
        <taxon>Tracheophyta</taxon>
        <taxon>Spermatophyta</taxon>
        <taxon>Pinopsida</taxon>
        <taxon>Pinidae</taxon>
        <taxon>Conifers II</taxon>
        <taxon>Araucariales</taxon>
        <taxon>Araucariaceae</taxon>
        <taxon>Wollemia</taxon>
    </lineage>
</organism>
<evidence type="ECO:0000256" key="5">
    <source>
        <dbReference type="ARBA" id="ARBA00022737"/>
    </source>
</evidence>
<keyword evidence="6" id="KW-0547">Nucleotide-binding</keyword>
<evidence type="ECO:0000259" key="14">
    <source>
        <dbReference type="PROSITE" id="PS50929"/>
    </source>
</evidence>
<evidence type="ECO:0000256" key="9">
    <source>
        <dbReference type="ARBA" id="ARBA00023136"/>
    </source>
</evidence>
<evidence type="ECO:0000259" key="13">
    <source>
        <dbReference type="PROSITE" id="PS50893"/>
    </source>
</evidence>
<dbReference type="InterPro" id="IPR039421">
    <property type="entry name" value="Type_1_exporter"/>
</dbReference>
<evidence type="ECO:0000256" key="10">
    <source>
        <dbReference type="ARBA" id="ARBA00023180"/>
    </source>
</evidence>
<feature type="region of interest" description="Disordered" evidence="11">
    <location>
        <begin position="1"/>
        <end position="22"/>
    </location>
</feature>
<keyword evidence="9 12" id="KW-0472">Membrane</keyword>
<dbReference type="FunFam" id="3.40.50.300:FF:000251">
    <property type="entry name" value="ABC transporter B family member 19"/>
    <property type="match status" value="1"/>
</dbReference>
<dbReference type="Gene3D" id="1.20.1560.10">
    <property type="entry name" value="ABC transporter type 1, transmembrane domain"/>
    <property type="match status" value="1"/>
</dbReference>
<dbReference type="GO" id="GO:0010328">
    <property type="term" value="F:auxin influx transmembrane transporter activity"/>
    <property type="evidence" value="ECO:0007669"/>
    <property type="project" value="UniProtKB-ARBA"/>
</dbReference>
<dbReference type="GO" id="GO:0005524">
    <property type="term" value="F:ATP binding"/>
    <property type="evidence" value="ECO:0007669"/>
    <property type="project" value="UniProtKB-KW"/>
</dbReference>
<accession>A0A0C9QRK5</accession>
<feature type="transmembrane region" description="Helical" evidence="12">
    <location>
        <begin position="307"/>
        <end position="330"/>
    </location>
</feature>
<dbReference type="Pfam" id="PF00664">
    <property type="entry name" value="ABC_membrane"/>
    <property type="match status" value="2"/>
</dbReference>
<dbReference type="GO" id="GO:0008361">
    <property type="term" value="P:regulation of cell size"/>
    <property type="evidence" value="ECO:0007669"/>
    <property type="project" value="UniProtKB-ARBA"/>
</dbReference>
<proteinExistence type="inferred from homology"/>
<evidence type="ECO:0000256" key="11">
    <source>
        <dbReference type="SAM" id="MobiDB-lite"/>
    </source>
</evidence>
<feature type="transmembrane region" description="Helical" evidence="12">
    <location>
        <begin position="276"/>
        <end position="295"/>
    </location>
</feature>
<comment type="similarity">
    <text evidence="2">Belongs to the ABC transporter superfamily. ABCB family. Multidrug resistance exporter (TC 3.A.1.201) subfamily.</text>
</comment>
<reference evidence="15" key="1">
    <citation type="submission" date="2015-02" db="EMBL/GenBank/DDBJ databases">
        <title>A transcriptome of Wollemia nobilis - a relic of Gondwana.</title>
        <authorList>
            <person name="Chia J.Y."/>
            <person name="Leong Y.S."/>
            <person name="Abdul Karim S."/>
            <person name="Wan Azmi N."/>
            <person name="Hercus R."/>
            <person name="Croft L."/>
        </authorList>
    </citation>
    <scope>NUCLEOTIDE SEQUENCE</scope>
    <source>
        <strain evidence="15">MaeBrown</strain>
        <tissue evidence="15">Leaf</tissue>
    </source>
</reference>
<dbReference type="PROSITE" id="PS50929">
    <property type="entry name" value="ABC_TM1F"/>
    <property type="match status" value="2"/>
</dbReference>
<dbReference type="GO" id="GO:0005743">
    <property type="term" value="C:mitochondrial inner membrane"/>
    <property type="evidence" value="ECO:0007669"/>
    <property type="project" value="TreeGrafter"/>
</dbReference>
<evidence type="ECO:0000256" key="12">
    <source>
        <dbReference type="SAM" id="Phobius"/>
    </source>
</evidence>
<dbReference type="EMBL" id="GCHU01012586">
    <property type="protein sequence ID" value="JAG87395.1"/>
    <property type="molecule type" value="Transcribed_RNA"/>
</dbReference>
<dbReference type="SUPFAM" id="SSF52540">
    <property type="entry name" value="P-loop containing nucleoside triphosphate hydrolases"/>
    <property type="match status" value="2"/>
</dbReference>
<evidence type="ECO:0000256" key="1">
    <source>
        <dbReference type="ARBA" id="ARBA00004651"/>
    </source>
</evidence>
<dbReference type="GO" id="GO:0009958">
    <property type="term" value="P:positive gravitropism"/>
    <property type="evidence" value="ECO:0007669"/>
    <property type="project" value="UniProtKB-ARBA"/>
</dbReference>
<dbReference type="InterPro" id="IPR027417">
    <property type="entry name" value="P-loop_NTPase"/>
</dbReference>
<dbReference type="FunFam" id="1.20.1560.10:FF:000029">
    <property type="entry name" value="ABC transporter B family member 1"/>
    <property type="match status" value="1"/>
</dbReference>
<feature type="transmembrane region" description="Helical" evidence="12">
    <location>
        <begin position="962"/>
        <end position="983"/>
    </location>
</feature>
<dbReference type="GO" id="GO:0009640">
    <property type="term" value="P:photomorphogenesis"/>
    <property type="evidence" value="ECO:0007669"/>
    <property type="project" value="UniProtKB-ARBA"/>
</dbReference>
<dbReference type="GO" id="GO:0005886">
    <property type="term" value="C:plasma membrane"/>
    <property type="evidence" value="ECO:0007669"/>
    <property type="project" value="UniProtKB-SubCell"/>
</dbReference>
<dbReference type="GO" id="GO:0009741">
    <property type="term" value="P:response to brassinosteroid"/>
    <property type="evidence" value="ECO:0007669"/>
    <property type="project" value="UniProtKB-ARBA"/>
</dbReference>
<dbReference type="AlphaFoldDB" id="A0A0C9QRK5"/>
<keyword evidence="10" id="KW-0325">Glycoprotein</keyword>
<dbReference type="GO" id="GO:0009637">
    <property type="term" value="P:response to blue light"/>
    <property type="evidence" value="ECO:0007669"/>
    <property type="project" value="UniProtKB-ARBA"/>
</dbReference>
<feature type="transmembrane region" description="Helical" evidence="12">
    <location>
        <begin position="743"/>
        <end position="765"/>
    </location>
</feature>